<evidence type="ECO:0000256" key="3">
    <source>
        <dbReference type="ARBA" id="ARBA00022525"/>
    </source>
</evidence>
<evidence type="ECO:0000259" key="4">
    <source>
        <dbReference type="Pfam" id="PF20147"/>
    </source>
</evidence>
<comment type="caution">
    <text evidence="5">The sequence shown here is derived from an EMBL/GenBank/DDBJ whole genome shotgun (WGS) entry which is preliminary data.</text>
</comment>
<protein>
    <recommendedName>
        <fullName evidence="4">Crinkler effector protein N-terminal domain-containing protein</fullName>
    </recommendedName>
</protein>
<keyword evidence="3" id="KW-0964">Secreted</keyword>
<dbReference type="AlphaFoldDB" id="A0A080Z2T0"/>
<dbReference type="GO" id="GO:0043657">
    <property type="term" value="C:host cell"/>
    <property type="evidence" value="ECO:0007669"/>
    <property type="project" value="UniProtKB-SubCell"/>
</dbReference>
<dbReference type="InterPro" id="IPR045379">
    <property type="entry name" value="Crinkler_N"/>
</dbReference>
<reference evidence="5 6" key="1">
    <citation type="submission" date="2013-11" db="EMBL/GenBank/DDBJ databases">
        <title>The Genome Sequence of Phytophthora parasitica P1976.</title>
        <authorList>
            <consortium name="The Broad Institute Genomics Platform"/>
            <person name="Russ C."/>
            <person name="Tyler B."/>
            <person name="Panabieres F."/>
            <person name="Shan W."/>
            <person name="Tripathy S."/>
            <person name="Grunwald N."/>
            <person name="Machado M."/>
            <person name="Johnson C.S."/>
            <person name="Walker B."/>
            <person name="Young S."/>
            <person name="Zeng Q."/>
            <person name="Gargeya S."/>
            <person name="Fitzgerald M."/>
            <person name="Haas B."/>
            <person name="Abouelleil A."/>
            <person name="Allen A.W."/>
            <person name="Alvarado L."/>
            <person name="Arachchi H.M."/>
            <person name="Berlin A.M."/>
            <person name="Chapman S.B."/>
            <person name="Gainer-Dewar J."/>
            <person name="Goldberg J."/>
            <person name="Griggs A."/>
            <person name="Gujja S."/>
            <person name="Hansen M."/>
            <person name="Howarth C."/>
            <person name="Imamovic A."/>
            <person name="Ireland A."/>
            <person name="Larimer J."/>
            <person name="McCowan C."/>
            <person name="Murphy C."/>
            <person name="Pearson M."/>
            <person name="Poon T.W."/>
            <person name="Priest M."/>
            <person name="Roberts A."/>
            <person name="Saif S."/>
            <person name="Shea T."/>
            <person name="Sisk P."/>
            <person name="Sykes S."/>
            <person name="Wortman J."/>
            <person name="Nusbaum C."/>
            <person name="Birren B."/>
        </authorList>
    </citation>
    <scope>NUCLEOTIDE SEQUENCE [LARGE SCALE GENOMIC DNA]</scope>
    <source>
        <strain evidence="5 6">P1976</strain>
    </source>
</reference>
<evidence type="ECO:0000256" key="2">
    <source>
        <dbReference type="ARBA" id="ARBA00004613"/>
    </source>
</evidence>
<evidence type="ECO:0000313" key="5">
    <source>
        <dbReference type="EMBL" id="ETO60941.1"/>
    </source>
</evidence>
<comment type="subcellular location">
    <subcellularLocation>
        <location evidence="1">Host cell</location>
    </subcellularLocation>
    <subcellularLocation>
        <location evidence="2">Secreted</location>
    </subcellularLocation>
</comment>
<dbReference type="OrthoDB" id="165123at2759"/>
<sequence>MTEVELECAVYGEATMFLVKIASDAKRVDSNKLTLYLARKEGGVWLKDDHHVTNFLREDVDKQYVNLRPSWKLDDETYFGKNFKPERKEIHVLVELRPSDDIFPNK</sequence>
<name>A0A080Z2T0_PHYNI</name>
<dbReference type="GO" id="GO:0005576">
    <property type="term" value="C:extracellular region"/>
    <property type="evidence" value="ECO:0007669"/>
    <property type="project" value="UniProtKB-SubCell"/>
</dbReference>
<feature type="domain" description="Crinkler effector protein N-terminal" evidence="4">
    <location>
        <begin position="26"/>
        <end position="95"/>
    </location>
</feature>
<dbReference type="Proteomes" id="UP000028582">
    <property type="component" value="Unassembled WGS sequence"/>
</dbReference>
<evidence type="ECO:0000256" key="1">
    <source>
        <dbReference type="ARBA" id="ARBA00004340"/>
    </source>
</evidence>
<dbReference type="EMBL" id="ANJA01003854">
    <property type="protein sequence ID" value="ETO60941.1"/>
    <property type="molecule type" value="Genomic_DNA"/>
</dbReference>
<accession>A0A080Z2T0</accession>
<evidence type="ECO:0000313" key="6">
    <source>
        <dbReference type="Proteomes" id="UP000028582"/>
    </source>
</evidence>
<proteinExistence type="predicted"/>
<organism evidence="5 6">
    <name type="scientific">Phytophthora nicotianae P1976</name>
    <dbReference type="NCBI Taxonomy" id="1317066"/>
    <lineage>
        <taxon>Eukaryota</taxon>
        <taxon>Sar</taxon>
        <taxon>Stramenopiles</taxon>
        <taxon>Oomycota</taxon>
        <taxon>Peronosporomycetes</taxon>
        <taxon>Peronosporales</taxon>
        <taxon>Peronosporaceae</taxon>
        <taxon>Phytophthora</taxon>
    </lineage>
</organism>
<dbReference type="Pfam" id="PF20147">
    <property type="entry name" value="Crinkler"/>
    <property type="match status" value="1"/>
</dbReference>
<gene>
    <name evidence="5" type="ORF">F444_20936</name>
</gene>